<comment type="caution">
    <text evidence="2">The sequence shown here is derived from an EMBL/GenBank/DDBJ whole genome shotgun (WGS) entry which is preliminary data.</text>
</comment>
<organism evidence="2 3">
    <name type="scientific">Kineothrix alysoides</name>
    <dbReference type="NCBI Taxonomy" id="1469948"/>
    <lineage>
        <taxon>Bacteria</taxon>
        <taxon>Bacillati</taxon>
        <taxon>Bacillota</taxon>
        <taxon>Clostridia</taxon>
        <taxon>Lachnospirales</taxon>
        <taxon>Lachnospiraceae</taxon>
        <taxon>Kineothrix</taxon>
    </lineage>
</organism>
<gene>
    <name evidence="2" type="ORF">EDD76_101187</name>
</gene>
<feature type="domain" description="Nucleotidyl transferase" evidence="1">
    <location>
        <begin position="7"/>
        <end position="138"/>
    </location>
</feature>
<evidence type="ECO:0000313" key="2">
    <source>
        <dbReference type="EMBL" id="TCL61090.1"/>
    </source>
</evidence>
<dbReference type="InterPro" id="IPR029044">
    <property type="entry name" value="Nucleotide-diphossugar_trans"/>
</dbReference>
<dbReference type="OrthoDB" id="9779926at2"/>
<keyword evidence="3" id="KW-1185">Reference proteome</keyword>
<dbReference type="GO" id="GO:0016740">
    <property type="term" value="F:transferase activity"/>
    <property type="evidence" value="ECO:0007669"/>
    <property type="project" value="UniProtKB-KW"/>
</dbReference>
<dbReference type="Gene3D" id="3.90.550.10">
    <property type="entry name" value="Spore Coat Polysaccharide Biosynthesis Protein SpsA, Chain A"/>
    <property type="match status" value="1"/>
</dbReference>
<accession>A0A4R1R6G4</accession>
<sequence>MNKPVLVVLAAGMGSRYGGLKQIDPVGPDGELIIDYSIYDAMRAGFKKVVFIIKHEMEEDFKEIIGNRMAQNIEVAYAFQEIENTPEGYTPAKERVKPWGTAHALMSLNGIVDGPFCVINADDYYGPNAYKAIYEFLTTRQPENGKDHFCMVGYLIENTVTDKGSVARGICTENKDGYLVNIVERTKIERTDNGARFTENGGAVWHDLPRGTLVSMNFWGLGGSFLYETEAGFSAFLEKNLPINPLKCEYLLPTVIDTMIQNGKADVKILSSKDRWYGVTYREDKDGVMKAIAGMHADGLYPTPLWGNIKR</sequence>
<protein>
    <submittedName>
        <fullName evidence="2">Nucleotidyltransferase-like protein</fullName>
    </submittedName>
</protein>
<evidence type="ECO:0000259" key="1">
    <source>
        <dbReference type="Pfam" id="PF00483"/>
    </source>
</evidence>
<dbReference type="RefSeq" id="WP_031391260.1">
    <property type="nucleotide sequence ID" value="NZ_JPNB01000002.1"/>
</dbReference>
<name>A0A4R1R6G4_9FIRM</name>
<proteinExistence type="predicted"/>
<dbReference type="AlphaFoldDB" id="A0A4R1R6G4"/>
<dbReference type="EMBL" id="SLUO01000001">
    <property type="protein sequence ID" value="TCL61090.1"/>
    <property type="molecule type" value="Genomic_DNA"/>
</dbReference>
<dbReference type="SUPFAM" id="SSF53448">
    <property type="entry name" value="Nucleotide-diphospho-sugar transferases"/>
    <property type="match status" value="1"/>
</dbReference>
<evidence type="ECO:0000313" key="3">
    <source>
        <dbReference type="Proteomes" id="UP000295718"/>
    </source>
</evidence>
<dbReference type="Proteomes" id="UP000295718">
    <property type="component" value="Unassembled WGS sequence"/>
</dbReference>
<dbReference type="Pfam" id="PF00483">
    <property type="entry name" value="NTP_transferase"/>
    <property type="match status" value="1"/>
</dbReference>
<reference evidence="2 3" key="1">
    <citation type="submission" date="2019-03" db="EMBL/GenBank/DDBJ databases">
        <title>Genomic Encyclopedia of Type Strains, Phase IV (KMG-IV): sequencing the most valuable type-strain genomes for metagenomic binning, comparative biology and taxonomic classification.</title>
        <authorList>
            <person name="Goeker M."/>
        </authorList>
    </citation>
    <scope>NUCLEOTIDE SEQUENCE [LARGE SCALE GENOMIC DNA]</scope>
    <source>
        <strain evidence="2 3">DSM 100556</strain>
    </source>
</reference>
<dbReference type="STRING" id="1469948.GCA_000732725_02582"/>
<dbReference type="InterPro" id="IPR005835">
    <property type="entry name" value="NTP_transferase_dom"/>
</dbReference>
<keyword evidence="2" id="KW-0808">Transferase</keyword>